<proteinExistence type="predicted"/>
<feature type="compositionally biased region" description="Basic and acidic residues" evidence="1">
    <location>
        <begin position="10"/>
        <end position="21"/>
    </location>
</feature>
<accession>A0AAV7SNB8</accession>
<dbReference type="EMBL" id="JANPWB010000008">
    <property type="protein sequence ID" value="KAJ1165560.1"/>
    <property type="molecule type" value="Genomic_DNA"/>
</dbReference>
<evidence type="ECO:0000256" key="1">
    <source>
        <dbReference type="SAM" id="MobiDB-lite"/>
    </source>
</evidence>
<dbReference type="Proteomes" id="UP001066276">
    <property type="component" value="Chromosome 4_2"/>
</dbReference>
<protein>
    <submittedName>
        <fullName evidence="2">Uncharacterized protein</fullName>
    </submittedName>
</protein>
<name>A0AAV7SNB8_PLEWA</name>
<comment type="caution">
    <text evidence="2">The sequence shown here is derived from an EMBL/GenBank/DDBJ whole genome shotgun (WGS) entry which is preliminary data.</text>
</comment>
<reference evidence="2" key="1">
    <citation type="journal article" date="2022" name="bioRxiv">
        <title>Sequencing and chromosome-scale assembly of the giantPleurodeles waltlgenome.</title>
        <authorList>
            <person name="Brown T."/>
            <person name="Elewa A."/>
            <person name="Iarovenko S."/>
            <person name="Subramanian E."/>
            <person name="Araus A.J."/>
            <person name="Petzold A."/>
            <person name="Susuki M."/>
            <person name="Suzuki K.-i.T."/>
            <person name="Hayashi T."/>
            <person name="Toyoda A."/>
            <person name="Oliveira C."/>
            <person name="Osipova E."/>
            <person name="Leigh N.D."/>
            <person name="Simon A."/>
            <person name="Yun M.H."/>
        </authorList>
    </citation>
    <scope>NUCLEOTIDE SEQUENCE</scope>
    <source>
        <strain evidence="2">20211129_DDA</strain>
        <tissue evidence="2">Liver</tissue>
    </source>
</reference>
<gene>
    <name evidence="2" type="ORF">NDU88_005981</name>
</gene>
<evidence type="ECO:0000313" key="2">
    <source>
        <dbReference type="EMBL" id="KAJ1165560.1"/>
    </source>
</evidence>
<evidence type="ECO:0000313" key="3">
    <source>
        <dbReference type="Proteomes" id="UP001066276"/>
    </source>
</evidence>
<organism evidence="2 3">
    <name type="scientific">Pleurodeles waltl</name>
    <name type="common">Iberian ribbed newt</name>
    <dbReference type="NCBI Taxonomy" id="8319"/>
    <lineage>
        <taxon>Eukaryota</taxon>
        <taxon>Metazoa</taxon>
        <taxon>Chordata</taxon>
        <taxon>Craniata</taxon>
        <taxon>Vertebrata</taxon>
        <taxon>Euteleostomi</taxon>
        <taxon>Amphibia</taxon>
        <taxon>Batrachia</taxon>
        <taxon>Caudata</taxon>
        <taxon>Salamandroidea</taxon>
        <taxon>Salamandridae</taxon>
        <taxon>Pleurodelinae</taxon>
        <taxon>Pleurodeles</taxon>
    </lineage>
</organism>
<dbReference type="AlphaFoldDB" id="A0AAV7SNB8"/>
<sequence length="95" mass="10582">MLHITNRLKSKTESFSTRRENTTDCSLPFLLGLCNKICSSFRWLDTGIGAAAGVWTRRSKPLRTSSRLHDASVSSVCFQLYVDVEAINILSSSPM</sequence>
<feature type="region of interest" description="Disordered" evidence="1">
    <location>
        <begin position="1"/>
        <end position="21"/>
    </location>
</feature>
<keyword evidence="3" id="KW-1185">Reference proteome</keyword>